<evidence type="ECO:0000313" key="1">
    <source>
        <dbReference type="EMBL" id="PBK87604.1"/>
    </source>
</evidence>
<protein>
    <submittedName>
        <fullName evidence="1">Uncharacterized protein</fullName>
    </submittedName>
</protein>
<keyword evidence="2" id="KW-1185">Reference proteome</keyword>
<accession>A0A2H3D1J1</accession>
<proteinExistence type="predicted"/>
<evidence type="ECO:0000313" key="2">
    <source>
        <dbReference type="Proteomes" id="UP000217790"/>
    </source>
</evidence>
<dbReference type="InParanoid" id="A0A2H3D1J1"/>
<dbReference type="OrthoDB" id="3260546at2759"/>
<gene>
    <name evidence="1" type="ORF">ARMGADRAFT_1034532</name>
</gene>
<name>A0A2H3D1J1_ARMGA</name>
<dbReference type="AlphaFoldDB" id="A0A2H3D1J1"/>
<dbReference type="EMBL" id="KZ293677">
    <property type="protein sequence ID" value="PBK87604.1"/>
    <property type="molecule type" value="Genomic_DNA"/>
</dbReference>
<reference evidence="2" key="1">
    <citation type="journal article" date="2017" name="Nat. Ecol. Evol.">
        <title>Genome expansion and lineage-specific genetic innovations in the forest pathogenic fungi Armillaria.</title>
        <authorList>
            <person name="Sipos G."/>
            <person name="Prasanna A.N."/>
            <person name="Walter M.C."/>
            <person name="O'Connor E."/>
            <person name="Balint B."/>
            <person name="Krizsan K."/>
            <person name="Kiss B."/>
            <person name="Hess J."/>
            <person name="Varga T."/>
            <person name="Slot J."/>
            <person name="Riley R."/>
            <person name="Boka B."/>
            <person name="Rigling D."/>
            <person name="Barry K."/>
            <person name="Lee J."/>
            <person name="Mihaltcheva S."/>
            <person name="LaButti K."/>
            <person name="Lipzen A."/>
            <person name="Waldron R."/>
            <person name="Moloney N.M."/>
            <person name="Sperisen C."/>
            <person name="Kredics L."/>
            <person name="Vagvoelgyi C."/>
            <person name="Patrignani A."/>
            <person name="Fitzpatrick D."/>
            <person name="Nagy I."/>
            <person name="Doyle S."/>
            <person name="Anderson J.B."/>
            <person name="Grigoriev I.V."/>
            <person name="Gueldener U."/>
            <person name="Muensterkoetter M."/>
            <person name="Nagy L.G."/>
        </authorList>
    </citation>
    <scope>NUCLEOTIDE SEQUENCE [LARGE SCALE GENOMIC DNA]</scope>
    <source>
        <strain evidence="2">Ar21-2</strain>
    </source>
</reference>
<sequence>MPGPHKKSIPKFESFTDPEELERFFSRLEELFDQCAVTNDLVKKKYTISYTDVKTEKQWKVLDYFNKGTFGEFKSKVLGSYDGAVDSGHDAVWELKKLVDQYNLLSICKKSDFMVFKREFSVLAAALSAVLLNQELVNHFLIPMSDELYDFIKRRLECLPVLAEKLERD</sequence>
<dbReference type="Proteomes" id="UP000217790">
    <property type="component" value="Unassembled WGS sequence"/>
</dbReference>
<organism evidence="1 2">
    <name type="scientific">Armillaria gallica</name>
    <name type="common">Bulbous honey fungus</name>
    <name type="synonym">Armillaria bulbosa</name>
    <dbReference type="NCBI Taxonomy" id="47427"/>
    <lineage>
        <taxon>Eukaryota</taxon>
        <taxon>Fungi</taxon>
        <taxon>Dikarya</taxon>
        <taxon>Basidiomycota</taxon>
        <taxon>Agaricomycotina</taxon>
        <taxon>Agaricomycetes</taxon>
        <taxon>Agaricomycetidae</taxon>
        <taxon>Agaricales</taxon>
        <taxon>Marasmiineae</taxon>
        <taxon>Physalacriaceae</taxon>
        <taxon>Armillaria</taxon>
    </lineage>
</organism>